<dbReference type="PROSITE" id="PS50157">
    <property type="entry name" value="ZINC_FINGER_C2H2_2"/>
    <property type="match status" value="1"/>
</dbReference>
<keyword evidence="1" id="KW-0863">Zinc-finger</keyword>
<name>A0A2T2N0T2_CORCC</name>
<proteinExistence type="predicted"/>
<dbReference type="AlphaFoldDB" id="A0A2T2N0T2"/>
<organism evidence="4 5">
    <name type="scientific">Corynespora cassiicola Philippines</name>
    <dbReference type="NCBI Taxonomy" id="1448308"/>
    <lineage>
        <taxon>Eukaryota</taxon>
        <taxon>Fungi</taxon>
        <taxon>Dikarya</taxon>
        <taxon>Ascomycota</taxon>
        <taxon>Pezizomycotina</taxon>
        <taxon>Dothideomycetes</taxon>
        <taxon>Pleosporomycetidae</taxon>
        <taxon>Pleosporales</taxon>
        <taxon>Corynesporascaceae</taxon>
        <taxon>Corynespora</taxon>
    </lineage>
</organism>
<feature type="domain" description="C2H2-type" evidence="3">
    <location>
        <begin position="123"/>
        <end position="150"/>
    </location>
</feature>
<dbReference type="EMBL" id="KZ678186">
    <property type="protein sequence ID" value="PSN58866.1"/>
    <property type="molecule type" value="Genomic_DNA"/>
</dbReference>
<keyword evidence="5" id="KW-1185">Reference proteome</keyword>
<gene>
    <name evidence="4" type="ORF">BS50DRAFT_595111</name>
</gene>
<evidence type="ECO:0000313" key="4">
    <source>
        <dbReference type="EMBL" id="PSN58866.1"/>
    </source>
</evidence>
<sequence>MNAQQQNPFPAYYRTLITLHAGQVGHELDRRQDESAKENAGYRPLLLPLPTKISQNLTTFTYRPKLLITPNDSRNILQHVHSTQYRASNETAIVIQPNVHSENRSRIRTVRQSILSFPSTWQQFCSTCLQGFPSEDELILHHAYHKSKWPCVVESCKRSKHPEGFQRQSHNSSHQPLEASLVTFEEPAGPAIPSAKESSSFGPITKKRRNSLDSSPIYEKKRKTVEEDGKGANPKAISYDIQVLQMFSDHKEALIRNQEKAVRRGLVHTVKKVTRMHIVGCLTGYPRMVCVQVVYPSITSEELKTSKCIPICLVQKTDKIVAALILTSPRNCAQLAMTTKLVDFGDLDKAYQPFITWYDI</sequence>
<keyword evidence="1" id="KW-0479">Metal-binding</keyword>
<dbReference type="InterPro" id="IPR013087">
    <property type="entry name" value="Znf_C2H2_type"/>
</dbReference>
<accession>A0A2T2N0T2</accession>
<evidence type="ECO:0000259" key="3">
    <source>
        <dbReference type="PROSITE" id="PS50157"/>
    </source>
</evidence>
<feature type="region of interest" description="Disordered" evidence="2">
    <location>
        <begin position="189"/>
        <end position="231"/>
    </location>
</feature>
<dbReference type="Proteomes" id="UP000240883">
    <property type="component" value="Unassembled WGS sequence"/>
</dbReference>
<keyword evidence="1" id="KW-0862">Zinc</keyword>
<dbReference type="PROSITE" id="PS00028">
    <property type="entry name" value="ZINC_FINGER_C2H2_1"/>
    <property type="match status" value="1"/>
</dbReference>
<evidence type="ECO:0000313" key="5">
    <source>
        <dbReference type="Proteomes" id="UP000240883"/>
    </source>
</evidence>
<dbReference type="GO" id="GO:0008270">
    <property type="term" value="F:zinc ion binding"/>
    <property type="evidence" value="ECO:0007669"/>
    <property type="project" value="UniProtKB-KW"/>
</dbReference>
<evidence type="ECO:0000256" key="1">
    <source>
        <dbReference type="PROSITE-ProRule" id="PRU00042"/>
    </source>
</evidence>
<reference evidence="4 5" key="1">
    <citation type="journal article" date="2018" name="Front. Microbiol.">
        <title>Genome-Wide Analysis of Corynespora cassiicola Leaf Fall Disease Putative Effectors.</title>
        <authorList>
            <person name="Lopez D."/>
            <person name="Ribeiro S."/>
            <person name="Label P."/>
            <person name="Fumanal B."/>
            <person name="Venisse J.S."/>
            <person name="Kohler A."/>
            <person name="de Oliveira R.R."/>
            <person name="Labutti K."/>
            <person name="Lipzen A."/>
            <person name="Lail K."/>
            <person name="Bauer D."/>
            <person name="Ohm R.A."/>
            <person name="Barry K.W."/>
            <person name="Spatafora J."/>
            <person name="Grigoriev I.V."/>
            <person name="Martin F.M."/>
            <person name="Pujade-Renaud V."/>
        </authorList>
    </citation>
    <scope>NUCLEOTIDE SEQUENCE [LARGE SCALE GENOMIC DNA]</scope>
    <source>
        <strain evidence="4 5">Philippines</strain>
    </source>
</reference>
<protein>
    <recommendedName>
        <fullName evidence="3">C2H2-type domain-containing protein</fullName>
    </recommendedName>
</protein>
<evidence type="ECO:0000256" key="2">
    <source>
        <dbReference type="SAM" id="MobiDB-lite"/>
    </source>
</evidence>